<accession>A0A812RRV7</accession>
<dbReference type="AlphaFoldDB" id="A0A812RRV7"/>
<gene>
    <name evidence="1" type="ORF">SNEC2469_LOCUS12422</name>
</gene>
<dbReference type="Proteomes" id="UP000601435">
    <property type="component" value="Unassembled WGS sequence"/>
</dbReference>
<organism evidence="1 2">
    <name type="scientific">Symbiodinium necroappetens</name>
    <dbReference type="NCBI Taxonomy" id="1628268"/>
    <lineage>
        <taxon>Eukaryota</taxon>
        <taxon>Sar</taxon>
        <taxon>Alveolata</taxon>
        <taxon>Dinophyceae</taxon>
        <taxon>Suessiales</taxon>
        <taxon>Symbiodiniaceae</taxon>
        <taxon>Symbiodinium</taxon>
    </lineage>
</organism>
<dbReference type="InterPro" id="IPR009858">
    <property type="entry name" value="DUF1415"/>
</dbReference>
<evidence type="ECO:0000313" key="1">
    <source>
        <dbReference type="EMBL" id="CAE7449173.1"/>
    </source>
</evidence>
<protein>
    <submittedName>
        <fullName evidence="1">Uncharacterized protein</fullName>
    </submittedName>
</protein>
<name>A0A812RRV7_9DINO</name>
<proteinExistence type="predicted"/>
<evidence type="ECO:0000313" key="2">
    <source>
        <dbReference type="Proteomes" id="UP000601435"/>
    </source>
</evidence>
<reference evidence="1" key="1">
    <citation type="submission" date="2021-02" db="EMBL/GenBank/DDBJ databases">
        <authorList>
            <person name="Dougan E. K."/>
            <person name="Rhodes N."/>
            <person name="Thang M."/>
            <person name="Chan C."/>
        </authorList>
    </citation>
    <scope>NUCLEOTIDE SEQUENCE</scope>
</reference>
<sequence>MKQGVSSWTVTGATLLLCCRLRGHRWSRSRRGAVIENDEHVLAIRRWLDDVIIGYNFCPYARPTDEAQQVRIVASSCRSPEGVLEDLSMEAVRLPTVAQKDIDPGQPATTLLVCPHVVEWESFDEFRAFYDTELSNGYIFAEQDLYIVYFHPSYGRGWGLSADLGRSRFRVYGLQQVHEFS</sequence>
<dbReference type="Pfam" id="PF07209">
    <property type="entry name" value="DUF1415"/>
    <property type="match status" value="1"/>
</dbReference>
<keyword evidence="2" id="KW-1185">Reference proteome</keyword>
<comment type="caution">
    <text evidence="1">The sequence shown here is derived from an EMBL/GenBank/DDBJ whole genome shotgun (WGS) entry which is preliminary data.</text>
</comment>
<dbReference type="EMBL" id="CAJNJA010019690">
    <property type="protein sequence ID" value="CAE7449173.1"/>
    <property type="molecule type" value="Genomic_DNA"/>
</dbReference>
<dbReference type="OrthoDB" id="412409at2759"/>